<gene>
    <name evidence="8" type="ORF">FEE39_09710</name>
</gene>
<keyword evidence="8" id="KW-0614">Plasmid</keyword>
<geneLocation type="plasmid" evidence="8 9">
    <name>unnamed1</name>
</geneLocation>
<evidence type="ECO:0000259" key="7">
    <source>
        <dbReference type="Pfam" id="PF00746"/>
    </source>
</evidence>
<proteinExistence type="predicted"/>
<feature type="transmembrane region" description="Helical" evidence="6">
    <location>
        <begin position="46"/>
        <end position="64"/>
    </location>
</feature>
<dbReference type="Pfam" id="PF00746">
    <property type="entry name" value="Gram_pos_anchor"/>
    <property type="match status" value="1"/>
</dbReference>
<keyword evidence="1" id="KW-0134">Cell wall</keyword>
<dbReference type="AlphaFoldDB" id="A0A9X7TAX0"/>
<keyword evidence="2" id="KW-0964">Secreted</keyword>
<name>A0A9X7TAX0_LACJH</name>
<evidence type="ECO:0000313" key="8">
    <source>
        <dbReference type="EMBL" id="QIA88513.1"/>
    </source>
</evidence>
<feature type="compositionally biased region" description="Basic and acidic residues" evidence="5">
    <location>
        <begin position="11"/>
        <end position="23"/>
    </location>
</feature>
<evidence type="ECO:0000256" key="2">
    <source>
        <dbReference type="ARBA" id="ARBA00022525"/>
    </source>
</evidence>
<evidence type="ECO:0000256" key="4">
    <source>
        <dbReference type="ARBA" id="ARBA00023088"/>
    </source>
</evidence>
<dbReference type="RefSeq" id="WP_163588878.1">
    <property type="nucleotide sequence ID" value="NZ_CP040855.1"/>
</dbReference>
<dbReference type="Proteomes" id="UP000464749">
    <property type="component" value="Plasmid unnamed1"/>
</dbReference>
<keyword evidence="3" id="KW-0732">Signal</keyword>
<accession>A0A9X7TAX0</accession>
<keyword evidence="6" id="KW-0472">Membrane</keyword>
<protein>
    <submittedName>
        <fullName evidence="8">LPXTG cell wall anchor domain-containing protein</fullName>
    </submittedName>
</protein>
<feature type="domain" description="Gram-positive cocci surface proteins LPxTG" evidence="7">
    <location>
        <begin position="35"/>
        <end position="67"/>
    </location>
</feature>
<evidence type="ECO:0000256" key="6">
    <source>
        <dbReference type="SAM" id="Phobius"/>
    </source>
</evidence>
<organism evidence="8 9">
    <name type="scientific">Lactobacillus johnsonii</name>
    <dbReference type="NCBI Taxonomy" id="33959"/>
    <lineage>
        <taxon>Bacteria</taxon>
        <taxon>Bacillati</taxon>
        <taxon>Bacillota</taxon>
        <taxon>Bacilli</taxon>
        <taxon>Lactobacillales</taxon>
        <taxon>Lactobacillaceae</taxon>
        <taxon>Lactobacillus</taxon>
    </lineage>
</organism>
<keyword evidence="6" id="KW-1133">Transmembrane helix</keyword>
<evidence type="ECO:0000313" key="9">
    <source>
        <dbReference type="Proteomes" id="UP000464749"/>
    </source>
</evidence>
<keyword evidence="6" id="KW-0812">Transmembrane</keyword>
<dbReference type="EMBL" id="CP040855">
    <property type="protein sequence ID" value="QIA88513.1"/>
    <property type="molecule type" value="Genomic_DNA"/>
</dbReference>
<keyword evidence="4" id="KW-0572">Peptidoglycan-anchor</keyword>
<feature type="region of interest" description="Disordered" evidence="5">
    <location>
        <begin position="1"/>
        <end position="31"/>
    </location>
</feature>
<dbReference type="InterPro" id="IPR019931">
    <property type="entry name" value="LPXTG_anchor"/>
</dbReference>
<evidence type="ECO:0000256" key="1">
    <source>
        <dbReference type="ARBA" id="ARBA00022512"/>
    </source>
</evidence>
<dbReference type="NCBIfam" id="TIGR01167">
    <property type="entry name" value="LPXTG_anchor"/>
    <property type="match status" value="1"/>
</dbReference>
<evidence type="ECO:0000256" key="5">
    <source>
        <dbReference type="SAM" id="MobiDB-lite"/>
    </source>
</evidence>
<evidence type="ECO:0000256" key="3">
    <source>
        <dbReference type="ARBA" id="ARBA00022729"/>
    </source>
</evidence>
<reference evidence="8 9" key="1">
    <citation type="submission" date="2019-06" db="EMBL/GenBank/DDBJ databases">
        <title>Whole genome sequencing of Lactobacillus johnsonii strain G2A.</title>
        <authorList>
            <person name="Conlan S."/>
            <person name="Thomas P.J."/>
            <person name="Mullikin J."/>
            <person name="Singer J."/>
            <person name="Weaver C."/>
            <person name="Segre J.A."/>
        </authorList>
    </citation>
    <scope>NUCLEOTIDE SEQUENCE [LARGE SCALE GENOMIC DNA]</scope>
    <source>
        <strain evidence="8 9">G2A</strain>
        <plasmid evidence="8 9">unnamed1</plasmid>
    </source>
</reference>
<sequence length="68" mass="7533">MDEVLEVNEQNTRKNTSDQRSTEIHSQNQTEPLFNKLPEAGNSPSSFVPLLGIAVVTVAIGLLIRKRT</sequence>